<feature type="transmembrane region" description="Helical" evidence="9">
    <location>
        <begin position="334"/>
        <end position="354"/>
    </location>
</feature>
<dbReference type="NCBIfam" id="NF003716">
    <property type="entry name" value="PRK05326.1-3"/>
    <property type="match status" value="1"/>
</dbReference>
<keyword evidence="7" id="KW-0406">Ion transport</keyword>
<feature type="transmembrane region" description="Helical" evidence="9">
    <location>
        <begin position="183"/>
        <end position="209"/>
    </location>
</feature>
<evidence type="ECO:0000256" key="3">
    <source>
        <dbReference type="ARBA" id="ARBA00022449"/>
    </source>
</evidence>
<sequence>MSLPNFIDSIILLCGALLLTGVLTTKFSSRFGMPALVLFIAIGMILSRFIYYDNAELTQLVGIFALIVILFQGGMQTDFKEIKPVLGPAISLATIGVLLTTTVVGICATYILNISLKEGLLIGAIVGSTDAAAVFSVLGGTNLKKRIRMTLEAESGSNDPMAVFLTVSIIEWIEKPEINWFSLLLSFIMEMGLGLVIGVLIGMLAVYVINRINFDSSGLYPVMALGFAVMSYAAAAWLGASGLLAVYVMALVLGNAELTYRKTIQAFNQGFAWMMQIAMFVLLGLLVFPNELSKVVWQGLLMSLILIFVARPIGVFCSLLFTKFAVREKILISWAGLRGAVPIVLATYPVLAGIKHGELFFNVAFFVVLTSAVIQGTTISPLTQKLSLIEKDRSKTPSLLELMALGKADTEINHVLVNDDMSIIGKEIQQLNLPDDILFTAIIREKRIITPRGNTIIEAGDTLYVMNPKKKRKDMKNILGLT</sequence>
<dbReference type="SUPFAM" id="SSF116726">
    <property type="entry name" value="TrkA C-terminal domain-like"/>
    <property type="match status" value="1"/>
</dbReference>
<feature type="transmembrane region" description="Helical" evidence="9">
    <location>
        <begin position="85"/>
        <end position="113"/>
    </location>
</feature>
<dbReference type="GO" id="GO:0008324">
    <property type="term" value="F:monoatomic cation transmembrane transporter activity"/>
    <property type="evidence" value="ECO:0007669"/>
    <property type="project" value="InterPro"/>
</dbReference>
<dbReference type="GO" id="GO:0006813">
    <property type="term" value="P:potassium ion transport"/>
    <property type="evidence" value="ECO:0007669"/>
    <property type="project" value="InterPro"/>
</dbReference>
<dbReference type="Gene3D" id="1.20.1530.20">
    <property type="match status" value="1"/>
</dbReference>
<feature type="transmembrane region" description="Helical" evidence="9">
    <location>
        <begin position="229"/>
        <end position="254"/>
    </location>
</feature>
<gene>
    <name evidence="11" type="ORF">AM231_02400</name>
</gene>
<dbReference type="PROSITE" id="PS51202">
    <property type="entry name" value="RCK_C"/>
    <property type="match status" value="1"/>
</dbReference>
<feature type="transmembrane region" description="Helical" evidence="9">
    <location>
        <begin position="266"/>
        <end position="288"/>
    </location>
</feature>
<evidence type="ECO:0000256" key="8">
    <source>
        <dbReference type="ARBA" id="ARBA00023136"/>
    </source>
</evidence>
<feature type="transmembrane region" description="Helical" evidence="9">
    <location>
        <begin position="119"/>
        <end position="139"/>
    </location>
</feature>
<protein>
    <submittedName>
        <fullName evidence="11">Potassium transporter</fullName>
    </submittedName>
</protein>
<dbReference type="InterPro" id="IPR006037">
    <property type="entry name" value="RCK_C"/>
</dbReference>
<dbReference type="Pfam" id="PF02080">
    <property type="entry name" value="TrkA_C"/>
    <property type="match status" value="1"/>
</dbReference>
<dbReference type="GO" id="GO:0005886">
    <property type="term" value="C:plasma membrane"/>
    <property type="evidence" value="ECO:0007669"/>
    <property type="project" value="UniProtKB-SubCell"/>
</dbReference>
<feature type="transmembrane region" description="Helical" evidence="9">
    <location>
        <begin position="360"/>
        <end position="383"/>
    </location>
</feature>
<name>A0A0M1P204_9BACL</name>
<dbReference type="PATRIC" id="fig|1705565.3.peg.2347"/>
<evidence type="ECO:0000313" key="11">
    <source>
        <dbReference type="EMBL" id="KOR88104.1"/>
    </source>
</evidence>
<accession>A0A0M1P204</accession>
<keyword evidence="3" id="KW-0050">Antiport</keyword>
<evidence type="ECO:0000256" key="9">
    <source>
        <dbReference type="SAM" id="Phobius"/>
    </source>
</evidence>
<dbReference type="PANTHER" id="PTHR32507:SF7">
    <property type="entry name" value="K(+)_H(+) ANTIPORTER NHAP2"/>
    <property type="match status" value="1"/>
</dbReference>
<dbReference type="GO" id="GO:0015297">
    <property type="term" value="F:antiporter activity"/>
    <property type="evidence" value="ECO:0007669"/>
    <property type="project" value="UniProtKB-KW"/>
</dbReference>
<feature type="transmembrane region" description="Helical" evidence="9">
    <location>
        <begin position="6"/>
        <end position="24"/>
    </location>
</feature>
<keyword evidence="4" id="KW-1003">Cell membrane</keyword>
<evidence type="ECO:0000256" key="7">
    <source>
        <dbReference type="ARBA" id="ARBA00023065"/>
    </source>
</evidence>
<keyword evidence="2" id="KW-0813">Transport</keyword>
<reference evidence="12" key="1">
    <citation type="submission" date="2015-08" db="EMBL/GenBank/DDBJ databases">
        <title>Genome sequencing project for genomic taxonomy and phylogenomics of Bacillus-like bacteria.</title>
        <authorList>
            <person name="Liu B."/>
            <person name="Wang J."/>
            <person name="Zhu Y."/>
            <person name="Liu G."/>
            <person name="Chen Q."/>
            <person name="Chen Z."/>
            <person name="Lan J."/>
            <person name="Che J."/>
            <person name="Ge C."/>
            <person name="Shi H."/>
            <person name="Pan Z."/>
            <person name="Liu X."/>
        </authorList>
    </citation>
    <scope>NUCLEOTIDE SEQUENCE [LARGE SCALE GENOMIC DNA]</scope>
    <source>
        <strain evidence="12">FJAT-22460</strain>
    </source>
</reference>
<evidence type="ECO:0000256" key="5">
    <source>
        <dbReference type="ARBA" id="ARBA00022692"/>
    </source>
</evidence>
<dbReference type="Pfam" id="PF00999">
    <property type="entry name" value="Na_H_Exchanger"/>
    <property type="match status" value="1"/>
</dbReference>
<feature type="transmembrane region" description="Helical" evidence="9">
    <location>
        <begin position="31"/>
        <end position="51"/>
    </location>
</feature>
<dbReference type="RefSeq" id="WP_054401205.1">
    <property type="nucleotide sequence ID" value="NZ_LIUT01000001.1"/>
</dbReference>
<dbReference type="NCBIfam" id="NF003715">
    <property type="entry name" value="PRK05326.1-2"/>
    <property type="match status" value="1"/>
</dbReference>
<dbReference type="InterPro" id="IPR036721">
    <property type="entry name" value="RCK_C_sf"/>
</dbReference>
<dbReference type="GO" id="GO:1902600">
    <property type="term" value="P:proton transmembrane transport"/>
    <property type="evidence" value="ECO:0007669"/>
    <property type="project" value="InterPro"/>
</dbReference>
<feature type="transmembrane region" description="Helical" evidence="9">
    <location>
        <begin position="300"/>
        <end position="322"/>
    </location>
</feature>
<keyword evidence="5 9" id="KW-0812">Transmembrane</keyword>
<organism evidence="11 12">
    <name type="scientific">Paenibacillus solani</name>
    <dbReference type="NCBI Taxonomy" id="1705565"/>
    <lineage>
        <taxon>Bacteria</taxon>
        <taxon>Bacillati</taxon>
        <taxon>Bacillota</taxon>
        <taxon>Bacilli</taxon>
        <taxon>Bacillales</taxon>
        <taxon>Paenibacillaceae</taxon>
        <taxon>Paenibacillus</taxon>
    </lineage>
</organism>
<proteinExistence type="predicted"/>
<dbReference type="InterPro" id="IPR006153">
    <property type="entry name" value="Cation/H_exchanger_TM"/>
</dbReference>
<feature type="domain" description="RCK C-terminal" evidence="10">
    <location>
        <begin position="400"/>
        <end position="481"/>
    </location>
</feature>
<keyword evidence="12" id="KW-1185">Reference proteome</keyword>
<evidence type="ECO:0000256" key="2">
    <source>
        <dbReference type="ARBA" id="ARBA00022448"/>
    </source>
</evidence>
<evidence type="ECO:0000259" key="10">
    <source>
        <dbReference type="PROSITE" id="PS51202"/>
    </source>
</evidence>
<dbReference type="EMBL" id="LIUT01000001">
    <property type="protein sequence ID" value="KOR88104.1"/>
    <property type="molecule type" value="Genomic_DNA"/>
</dbReference>
<comment type="subcellular location">
    <subcellularLocation>
        <location evidence="1">Cell membrane</location>
        <topology evidence="1">Multi-pass membrane protein</topology>
    </subcellularLocation>
</comment>
<dbReference type="Gene3D" id="3.30.70.1450">
    <property type="entry name" value="Regulator of K+ conductance, C-terminal domain"/>
    <property type="match status" value="1"/>
</dbReference>
<dbReference type="AlphaFoldDB" id="A0A0M1P204"/>
<keyword evidence="8 9" id="KW-0472">Membrane</keyword>
<comment type="caution">
    <text evidence="11">The sequence shown here is derived from an EMBL/GenBank/DDBJ whole genome shotgun (WGS) entry which is preliminary data.</text>
</comment>
<evidence type="ECO:0000256" key="6">
    <source>
        <dbReference type="ARBA" id="ARBA00022989"/>
    </source>
</evidence>
<dbReference type="PANTHER" id="PTHR32507">
    <property type="entry name" value="NA(+)/H(+) ANTIPORTER 1"/>
    <property type="match status" value="1"/>
</dbReference>
<feature type="transmembrane region" description="Helical" evidence="9">
    <location>
        <begin position="57"/>
        <end position="73"/>
    </location>
</feature>
<keyword evidence="6 9" id="KW-1133">Transmembrane helix</keyword>
<evidence type="ECO:0000313" key="12">
    <source>
        <dbReference type="Proteomes" id="UP000036932"/>
    </source>
</evidence>
<dbReference type="Proteomes" id="UP000036932">
    <property type="component" value="Unassembled WGS sequence"/>
</dbReference>
<dbReference type="InterPro" id="IPR038770">
    <property type="entry name" value="Na+/solute_symporter_sf"/>
</dbReference>
<evidence type="ECO:0000256" key="1">
    <source>
        <dbReference type="ARBA" id="ARBA00004651"/>
    </source>
</evidence>
<evidence type="ECO:0000256" key="4">
    <source>
        <dbReference type="ARBA" id="ARBA00022475"/>
    </source>
</evidence>